<dbReference type="AlphaFoldDB" id="A0A164ISP7"/>
<dbReference type="OrthoDB" id="6493944at2759"/>
<dbReference type="PANTHER" id="PTHR10283:SF82">
    <property type="entry name" value="SOLUTE CARRIER FAMILY 13 MEMBER 2"/>
    <property type="match status" value="1"/>
</dbReference>
<dbReference type="Proteomes" id="UP000076858">
    <property type="component" value="Unassembled WGS sequence"/>
</dbReference>
<feature type="transmembrane region" description="Helical" evidence="6">
    <location>
        <begin position="38"/>
        <end position="64"/>
    </location>
</feature>
<keyword evidence="5 6" id="KW-0472">Membrane</keyword>
<protein>
    <submittedName>
        <fullName evidence="7">I'M NOT DEAD yet protein</fullName>
    </submittedName>
</protein>
<evidence type="ECO:0000256" key="5">
    <source>
        <dbReference type="ARBA" id="ARBA00023136"/>
    </source>
</evidence>
<evidence type="ECO:0000256" key="2">
    <source>
        <dbReference type="ARBA" id="ARBA00006772"/>
    </source>
</evidence>
<evidence type="ECO:0000313" key="8">
    <source>
        <dbReference type="Proteomes" id="UP000076858"/>
    </source>
</evidence>
<evidence type="ECO:0000256" key="6">
    <source>
        <dbReference type="SAM" id="Phobius"/>
    </source>
</evidence>
<dbReference type="STRING" id="35525.A0A164ISP7"/>
<keyword evidence="8" id="KW-1185">Reference proteome</keyword>
<dbReference type="PANTHER" id="PTHR10283">
    <property type="entry name" value="SOLUTE CARRIER FAMILY 13 MEMBER"/>
    <property type="match status" value="1"/>
</dbReference>
<reference evidence="7 8" key="1">
    <citation type="submission" date="2016-03" db="EMBL/GenBank/DDBJ databases">
        <title>EvidentialGene: Evidence-directed Construction of Genes on Genomes.</title>
        <authorList>
            <person name="Gilbert D.G."/>
            <person name="Choi J.-H."/>
            <person name="Mockaitis K."/>
            <person name="Colbourne J."/>
            <person name="Pfrender M."/>
        </authorList>
    </citation>
    <scope>NUCLEOTIDE SEQUENCE [LARGE SCALE GENOMIC DNA]</scope>
    <source>
        <strain evidence="7 8">Xinb3</strain>
        <tissue evidence="7">Complete organism</tissue>
    </source>
</reference>
<keyword evidence="3 6" id="KW-0812">Transmembrane</keyword>
<name>A0A164ISP7_9CRUS</name>
<evidence type="ECO:0000256" key="1">
    <source>
        <dbReference type="ARBA" id="ARBA00004141"/>
    </source>
</evidence>
<dbReference type="EMBL" id="LRGB01006568">
    <property type="protein sequence ID" value="KZS01579.1"/>
    <property type="molecule type" value="Genomic_DNA"/>
</dbReference>
<evidence type="ECO:0000256" key="4">
    <source>
        <dbReference type="ARBA" id="ARBA00022989"/>
    </source>
</evidence>
<dbReference type="InterPro" id="IPR001898">
    <property type="entry name" value="SLC13A/DASS"/>
</dbReference>
<sequence>MMPVTFSCCHAFMLPVGTPSNAMVFSAGKMKPGDMMKAGAVMKIISIFVLCSIMETVGVAIFGLSNSQQSSCIE</sequence>
<organism evidence="7 8">
    <name type="scientific">Daphnia magna</name>
    <dbReference type="NCBI Taxonomy" id="35525"/>
    <lineage>
        <taxon>Eukaryota</taxon>
        <taxon>Metazoa</taxon>
        <taxon>Ecdysozoa</taxon>
        <taxon>Arthropoda</taxon>
        <taxon>Crustacea</taxon>
        <taxon>Branchiopoda</taxon>
        <taxon>Diplostraca</taxon>
        <taxon>Cladocera</taxon>
        <taxon>Anomopoda</taxon>
        <taxon>Daphniidae</taxon>
        <taxon>Daphnia</taxon>
    </lineage>
</organism>
<dbReference type="GO" id="GO:0015141">
    <property type="term" value="F:succinate transmembrane transporter activity"/>
    <property type="evidence" value="ECO:0007669"/>
    <property type="project" value="TreeGrafter"/>
</dbReference>
<evidence type="ECO:0000256" key="3">
    <source>
        <dbReference type="ARBA" id="ARBA00022692"/>
    </source>
</evidence>
<comment type="subcellular location">
    <subcellularLocation>
        <location evidence="1">Membrane</location>
        <topology evidence="1">Multi-pass membrane protein</topology>
    </subcellularLocation>
</comment>
<comment type="similarity">
    <text evidence="2">Belongs to the SLC13A/DASS transporter (TC 2.A.47) family. NADC subfamily.</text>
</comment>
<gene>
    <name evidence="7" type="ORF">APZ42_001719</name>
</gene>
<evidence type="ECO:0000313" key="7">
    <source>
        <dbReference type="EMBL" id="KZS01579.1"/>
    </source>
</evidence>
<proteinExistence type="inferred from homology"/>
<dbReference type="GO" id="GO:0005886">
    <property type="term" value="C:plasma membrane"/>
    <property type="evidence" value="ECO:0007669"/>
    <property type="project" value="TreeGrafter"/>
</dbReference>
<keyword evidence="4 6" id="KW-1133">Transmembrane helix</keyword>
<accession>A0A164ISP7</accession>
<comment type="caution">
    <text evidence="7">The sequence shown here is derived from an EMBL/GenBank/DDBJ whole genome shotgun (WGS) entry which is preliminary data.</text>
</comment>
<dbReference type="Pfam" id="PF00939">
    <property type="entry name" value="Na_sulph_symp"/>
    <property type="match status" value="1"/>
</dbReference>
<dbReference type="GO" id="GO:0015137">
    <property type="term" value="F:citrate transmembrane transporter activity"/>
    <property type="evidence" value="ECO:0007669"/>
    <property type="project" value="TreeGrafter"/>
</dbReference>